<evidence type="ECO:0000256" key="2">
    <source>
        <dbReference type="ARBA" id="ARBA00035119"/>
    </source>
</evidence>
<evidence type="ECO:0000313" key="7">
    <source>
        <dbReference type="EMBL" id="CAB4992483.1"/>
    </source>
</evidence>
<accession>A0A6J7A917</accession>
<name>A0A6J7A917_9ZZZZ</name>
<comment type="catalytic activity">
    <reaction evidence="5">
        <text>queuosine 5'-phosphate + H2O = queuine + D-ribose 5-phosphate</text>
        <dbReference type="Rhea" id="RHEA:75387"/>
        <dbReference type="ChEBI" id="CHEBI:15377"/>
        <dbReference type="ChEBI" id="CHEBI:17433"/>
        <dbReference type="ChEBI" id="CHEBI:78346"/>
        <dbReference type="ChEBI" id="CHEBI:194371"/>
    </reaction>
    <physiologicalReaction direction="left-to-right" evidence="5">
        <dbReference type="Rhea" id="RHEA:75388"/>
    </physiologicalReaction>
</comment>
<dbReference type="EMBL" id="CAFABD010000128">
    <property type="protein sequence ID" value="CAB4829098.1"/>
    <property type="molecule type" value="Genomic_DNA"/>
</dbReference>
<dbReference type="Pfam" id="PF10343">
    <property type="entry name" value="Q_salvage"/>
    <property type="match status" value="1"/>
</dbReference>
<evidence type="ECO:0000256" key="5">
    <source>
        <dbReference type="ARBA" id="ARBA00048204"/>
    </source>
</evidence>
<dbReference type="PANTHER" id="PTHR21314:SF0">
    <property type="entry name" value="QUEUOSINE 5'-PHOSPHATE N-GLYCOSYLASE_HYDROLASE"/>
    <property type="match status" value="1"/>
</dbReference>
<keyword evidence="1" id="KW-0378">Hydrolase</keyword>
<proteinExistence type="inferred from homology"/>
<dbReference type="PANTHER" id="PTHR21314">
    <property type="entry name" value="QUEUOSINE 5'-PHOSPHATE N-GLYCOSYLASE_HYDROLASE-RELATED"/>
    <property type="match status" value="1"/>
</dbReference>
<gene>
    <name evidence="6" type="ORF">UFOPK3166_00824</name>
    <name evidence="7" type="ORF">UFOPK4035_00271</name>
</gene>
<evidence type="ECO:0000256" key="4">
    <source>
        <dbReference type="ARBA" id="ARBA00035393"/>
    </source>
</evidence>
<dbReference type="GO" id="GO:0016787">
    <property type="term" value="F:hydrolase activity"/>
    <property type="evidence" value="ECO:0007669"/>
    <property type="project" value="UniProtKB-KW"/>
</dbReference>
<dbReference type="GO" id="GO:0006400">
    <property type="term" value="P:tRNA modification"/>
    <property type="evidence" value="ECO:0007669"/>
    <property type="project" value="TreeGrafter"/>
</dbReference>
<dbReference type="EMBL" id="CAFBOX010000027">
    <property type="protein sequence ID" value="CAB4992483.1"/>
    <property type="molecule type" value="Genomic_DNA"/>
</dbReference>
<dbReference type="AlphaFoldDB" id="A0A6J7A917"/>
<evidence type="ECO:0000313" key="6">
    <source>
        <dbReference type="EMBL" id="CAB4829098.1"/>
    </source>
</evidence>
<evidence type="ECO:0000256" key="3">
    <source>
        <dbReference type="ARBA" id="ARBA00035306"/>
    </source>
</evidence>
<reference evidence="6" key="1">
    <citation type="submission" date="2020-05" db="EMBL/GenBank/DDBJ databases">
        <authorList>
            <person name="Chiriac C."/>
            <person name="Salcher M."/>
            <person name="Ghai R."/>
            <person name="Kavagutti S V."/>
        </authorList>
    </citation>
    <scope>NUCLEOTIDE SEQUENCE</scope>
</reference>
<comment type="similarity">
    <text evidence="2">Belongs to the QNG1 protein family.</text>
</comment>
<organism evidence="6">
    <name type="scientific">freshwater metagenome</name>
    <dbReference type="NCBI Taxonomy" id="449393"/>
    <lineage>
        <taxon>unclassified sequences</taxon>
        <taxon>metagenomes</taxon>
        <taxon>ecological metagenomes</taxon>
    </lineage>
</organism>
<evidence type="ECO:0000256" key="1">
    <source>
        <dbReference type="ARBA" id="ARBA00022801"/>
    </source>
</evidence>
<protein>
    <recommendedName>
        <fullName evidence="3">Queuosine 5'-phosphate N-glycosylase/hydrolase</fullName>
    </recommendedName>
    <alternativeName>
        <fullName evidence="4">Queuosine-nucleotide N-glycosylase/hydrolase</fullName>
    </alternativeName>
</protein>
<dbReference type="InterPro" id="IPR019438">
    <property type="entry name" value="Q_salvage"/>
</dbReference>
<sequence>MSQSEFWDSSVLKSLKPVLDKSTLVRVNEEKIVEVANWMAYEEFAKPDGSMLFDFGNDPDFLMDYTLVINTLNFAFTDFKTGVKFETDYMGKRWCDSEAMNACLHRARAAGIPFFDGEYLAKITREELAKVFSGTIEMPMLDERVTILRAVGEKLVADYKGKFHNFVRSCAPKLYAHGDGLLERLTKEFPRFEDVSMYKGDQIQIYKLAQLGIWMMHLTLSPRKAWKLEDAHLLTAFADYIVPVGMRVMGIFEYAPELEKQINSLTIVERDSDAEIEIRASSIYSVARLTDEINARRKGLEPLLMPQVDFRLWKSYHATHWPHHLTVTTMY</sequence>